<comment type="subcellular location">
    <subcellularLocation>
        <location evidence="1">Cell inner membrane</location>
        <topology evidence="1">Multi-pass membrane protein</topology>
    </subcellularLocation>
</comment>
<dbReference type="KEGG" id="halu:HUG12_04640"/>
<dbReference type="AlphaFoldDB" id="A0A7D5QEZ9"/>
<dbReference type="PANTHER" id="PTHR35011">
    <property type="entry name" value="2,3-DIKETO-L-GULONATE TRAP TRANSPORTER SMALL PERMEASE PROTEIN YIAM"/>
    <property type="match status" value="1"/>
</dbReference>
<evidence type="ECO:0000256" key="6">
    <source>
        <dbReference type="ARBA" id="ARBA00022989"/>
    </source>
</evidence>
<protein>
    <submittedName>
        <fullName evidence="10">TRAP transporter small permease</fullName>
    </submittedName>
</protein>
<dbReference type="PANTHER" id="PTHR35011:SF2">
    <property type="entry name" value="2,3-DIKETO-L-GULONATE TRAP TRANSPORTER SMALL PERMEASE PROTEIN YIAM"/>
    <property type="match status" value="1"/>
</dbReference>
<organism evidence="10 11">
    <name type="scientific">Halorarum salinum</name>
    <dbReference type="NCBI Taxonomy" id="2743089"/>
    <lineage>
        <taxon>Archaea</taxon>
        <taxon>Methanobacteriati</taxon>
        <taxon>Methanobacteriota</taxon>
        <taxon>Stenosarchaea group</taxon>
        <taxon>Halobacteria</taxon>
        <taxon>Halobacteriales</taxon>
        <taxon>Haloferacaceae</taxon>
        <taxon>Halorarum</taxon>
    </lineage>
</organism>
<dbReference type="InterPro" id="IPR055348">
    <property type="entry name" value="DctQ"/>
</dbReference>
<evidence type="ECO:0000256" key="7">
    <source>
        <dbReference type="ARBA" id="ARBA00023136"/>
    </source>
</evidence>
<feature type="domain" description="Tripartite ATP-independent periplasmic transporters DctQ component" evidence="9">
    <location>
        <begin position="5"/>
        <end position="139"/>
    </location>
</feature>
<accession>A0A7D5QEZ9</accession>
<evidence type="ECO:0000256" key="4">
    <source>
        <dbReference type="ARBA" id="ARBA00022519"/>
    </source>
</evidence>
<evidence type="ECO:0000256" key="5">
    <source>
        <dbReference type="ARBA" id="ARBA00022692"/>
    </source>
</evidence>
<reference evidence="10 11" key="1">
    <citation type="submission" date="2020-06" db="EMBL/GenBank/DDBJ databases">
        <title>NJ-3-1, isolated from saline soil.</title>
        <authorList>
            <person name="Cui H.L."/>
            <person name="Shi X."/>
        </authorList>
    </citation>
    <scope>NUCLEOTIDE SEQUENCE [LARGE SCALE GENOMIC DNA]</scope>
    <source>
        <strain evidence="10 11">NJ-3-1</strain>
    </source>
</reference>
<keyword evidence="4" id="KW-0997">Cell inner membrane</keyword>
<evidence type="ECO:0000256" key="8">
    <source>
        <dbReference type="SAM" id="Phobius"/>
    </source>
</evidence>
<keyword evidence="2" id="KW-0813">Transport</keyword>
<dbReference type="GO" id="GO:0015740">
    <property type="term" value="P:C4-dicarboxylate transport"/>
    <property type="evidence" value="ECO:0007669"/>
    <property type="project" value="TreeGrafter"/>
</dbReference>
<sequence>MFTLLIILVSLQVVLRTFNIPITATWTEPIARYLFIVGTYFGAAVASRNNEHVRLTLVRQKVLAGRKRAQSVLDIVTVLSVLVFVVVAIWTLYLATIHGWDTKALGGVTTLTAGHIYLGILLGFGLMAVFEIQNLLAALENLLGRDITARFTRGGK</sequence>
<feature type="transmembrane region" description="Helical" evidence="8">
    <location>
        <begin position="71"/>
        <end position="95"/>
    </location>
</feature>
<dbReference type="GO" id="GO:0022857">
    <property type="term" value="F:transmembrane transporter activity"/>
    <property type="evidence" value="ECO:0007669"/>
    <property type="project" value="TreeGrafter"/>
</dbReference>
<keyword evidence="6 8" id="KW-1133">Transmembrane helix</keyword>
<gene>
    <name evidence="10" type="ORF">HUG12_04640</name>
</gene>
<name>A0A7D5QEZ9_9EURY</name>
<keyword evidence="3" id="KW-1003">Cell membrane</keyword>
<feature type="transmembrane region" description="Helical" evidence="8">
    <location>
        <begin position="29"/>
        <end position="50"/>
    </location>
</feature>
<keyword evidence="7 8" id="KW-0472">Membrane</keyword>
<keyword evidence="5 8" id="KW-0812">Transmembrane</keyword>
<proteinExistence type="predicted"/>
<keyword evidence="11" id="KW-1185">Reference proteome</keyword>
<evidence type="ECO:0000259" key="9">
    <source>
        <dbReference type="Pfam" id="PF04290"/>
    </source>
</evidence>
<evidence type="ECO:0000313" key="11">
    <source>
        <dbReference type="Proteomes" id="UP000509626"/>
    </source>
</evidence>
<dbReference type="GO" id="GO:0005886">
    <property type="term" value="C:plasma membrane"/>
    <property type="evidence" value="ECO:0007669"/>
    <property type="project" value="UniProtKB-SubCell"/>
</dbReference>
<evidence type="ECO:0000256" key="1">
    <source>
        <dbReference type="ARBA" id="ARBA00004429"/>
    </source>
</evidence>
<evidence type="ECO:0000256" key="2">
    <source>
        <dbReference type="ARBA" id="ARBA00022448"/>
    </source>
</evidence>
<evidence type="ECO:0000256" key="3">
    <source>
        <dbReference type="ARBA" id="ARBA00022475"/>
    </source>
</evidence>
<feature type="transmembrane region" description="Helical" evidence="8">
    <location>
        <begin position="115"/>
        <end position="136"/>
    </location>
</feature>
<dbReference type="InterPro" id="IPR007387">
    <property type="entry name" value="TRAP_DctQ"/>
</dbReference>
<evidence type="ECO:0000313" key="10">
    <source>
        <dbReference type="EMBL" id="QLG61063.1"/>
    </source>
</evidence>
<dbReference type="EMBL" id="CP058579">
    <property type="protein sequence ID" value="QLG61063.1"/>
    <property type="molecule type" value="Genomic_DNA"/>
</dbReference>
<dbReference type="Pfam" id="PF04290">
    <property type="entry name" value="DctQ"/>
    <property type="match status" value="1"/>
</dbReference>
<dbReference type="Proteomes" id="UP000509626">
    <property type="component" value="Chromosome"/>
</dbReference>